<dbReference type="PANTHER" id="PTHR30097">
    <property type="entry name" value="CATION EFFLUX SYSTEM PROTEIN CUSB"/>
    <property type="match status" value="1"/>
</dbReference>
<keyword evidence="6" id="KW-1185">Reference proteome</keyword>
<dbReference type="GO" id="GO:0016020">
    <property type="term" value="C:membrane"/>
    <property type="evidence" value="ECO:0007669"/>
    <property type="project" value="InterPro"/>
</dbReference>
<dbReference type="GO" id="GO:0030313">
    <property type="term" value="C:cell envelope"/>
    <property type="evidence" value="ECO:0007669"/>
    <property type="project" value="TreeGrafter"/>
</dbReference>
<dbReference type="RefSeq" id="WP_096601806.1">
    <property type="nucleotide sequence ID" value="NZ_OBEN01000004.1"/>
</dbReference>
<dbReference type="InterPro" id="IPR058647">
    <property type="entry name" value="BSH_CzcB-like"/>
</dbReference>
<dbReference type="GO" id="GO:0022857">
    <property type="term" value="F:transmembrane transporter activity"/>
    <property type="evidence" value="ECO:0007669"/>
    <property type="project" value="InterPro"/>
</dbReference>
<dbReference type="Pfam" id="PF25954">
    <property type="entry name" value="Beta-barrel_RND_2"/>
    <property type="match status" value="1"/>
</dbReference>
<feature type="domain" description="CusB-like beta-barrel" evidence="3">
    <location>
        <begin position="202"/>
        <end position="255"/>
    </location>
</feature>
<evidence type="ECO:0000313" key="5">
    <source>
        <dbReference type="EMBL" id="SNZ13978.1"/>
    </source>
</evidence>
<dbReference type="Gene3D" id="2.40.420.20">
    <property type="match status" value="1"/>
</dbReference>
<name>A0A285NXN8_9AQUI</name>
<dbReference type="InterPro" id="IPR058792">
    <property type="entry name" value="Beta-barrel_RND_2"/>
</dbReference>
<accession>A0A285NXN8</accession>
<dbReference type="OrthoDB" id="10524at2"/>
<dbReference type="PROSITE" id="PS51257">
    <property type="entry name" value="PROKAR_LIPOPROTEIN"/>
    <property type="match status" value="1"/>
</dbReference>
<protein>
    <submittedName>
        <fullName evidence="5">Membrane fusion protein, cobalt-zinc-cadmium efflux system</fullName>
    </submittedName>
</protein>
<proteinExistence type="inferred from homology"/>
<dbReference type="AlphaFoldDB" id="A0A285NXN8"/>
<dbReference type="Gene3D" id="2.40.50.100">
    <property type="match status" value="1"/>
</dbReference>
<dbReference type="Gene3D" id="2.40.30.170">
    <property type="match status" value="1"/>
</dbReference>
<comment type="similarity">
    <text evidence="1">Belongs to the membrane fusion protein (MFP) (TC 8.A.1) family.</text>
</comment>
<dbReference type="InterPro" id="IPR006143">
    <property type="entry name" value="RND_pump_MFP"/>
</dbReference>
<gene>
    <name evidence="5" type="ORF">SAMN06265353_0942</name>
</gene>
<feature type="domain" description="CzcB-like barrel-sandwich hybrid" evidence="4">
    <location>
        <begin position="59"/>
        <end position="196"/>
    </location>
</feature>
<evidence type="ECO:0000313" key="6">
    <source>
        <dbReference type="Proteomes" id="UP000218627"/>
    </source>
</evidence>
<dbReference type="SUPFAM" id="SSF111369">
    <property type="entry name" value="HlyD-like secretion proteins"/>
    <property type="match status" value="1"/>
</dbReference>
<keyword evidence="2" id="KW-0813">Transport</keyword>
<evidence type="ECO:0000259" key="3">
    <source>
        <dbReference type="Pfam" id="PF25954"/>
    </source>
</evidence>
<dbReference type="Proteomes" id="UP000218627">
    <property type="component" value="Unassembled WGS sequence"/>
</dbReference>
<dbReference type="PANTHER" id="PTHR30097:SF4">
    <property type="entry name" value="SLR6042 PROTEIN"/>
    <property type="match status" value="1"/>
</dbReference>
<dbReference type="GO" id="GO:0060003">
    <property type="term" value="P:copper ion export"/>
    <property type="evidence" value="ECO:0007669"/>
    <property type="project" value="TreeGrafter"/>
</dbReference>
<evidence type="ECO:0000259" key="4">
    <source>
        <dbReference type="Pfam" id="PF25973"/>
    </source>
</evidence>
<dbReference type="GO" id="GO:0015679">
    <property type="term" value="P:plasma membrane copper ion transport"/>
    <property type="evidence" value="ECO:0007669"/>
    <property type="project" value="TreeGrafter"/>
</dbReference>
<sequence>MKVKFLMFGLVLVFACGKKEEKIPEKERTQNIQTLQVAVQRVEDFIEATGSIQPDKEGVVKITSRLPGVVQSIKVQVGDRVKKGQLLAVVKAPDATDLYSQKVSLTVQLAQAKRLYELKQKLYEVGAIPKSELMDAETNYKVIKAQLEGVEQKLKLLGGGMGVSMVRSPIDGVVYQINAHVGDSVDTSTEILSIADPKKVVVVAQLHDRDAFKIKKGDAVEFNISTYPDKNFKGLVKYVSDVVDPETRTVKVYIDPLEKEPFKINMFFNMKVFTGEKRYAVLPKRALLYQDGKFYVYLLEGKNVEKREVLFVKELEDGNVALEGLKEGQKVLANPMREVSP</sequence>
<evidence type="ECO:0000256" key="1">
    <source>
        <dbReference type="ARBA" id="ARBA00009477"/>
    </source>
</evidence>
<organism evidence="5 6">
    <name type="scientific">Hydrogenobacter hydrogenophilus</name>
    <dbReference type="NCBI Taxonomy" id="35835"/>
    <lineage>
        <taxon>Bacteria</taxon>
        <taxon>Pseudomonadati</taxon>
        <taxon>Aquificota</taxon>
        <taxon>Aquificia</taxon>
        <taxon>Aquificales</taxon>
        <taxon>Aquificaceae</taxon>
        <taxon>Hydrogenobacter</taxon>
    </lineage>
</organism>
<dbReference type="Pfam" id="PF25973">
    <property type="entry name" value="BSH_CzcB"/>
    <property type="match status" value="1"/>
</dbReference>
<evidence type="ECO:0000256" key="2">
    <source>
        <dbReference type="ARBA" id="ARBA00022448"/>
    </source>
</evidence>
<reference evidence="6" key="1">
    <citation type="submission" date="2017-09" db="EMBL/GenBank/DDBJ databases">
        <authorList>
            <person name="Varghese N."/>
            <person name="Submissions S."/>
        </authorList>
    </citation>
    <scope>NUCLEOTIDE SEQUENCE [LARGE SCALE GENOMIC DNA]</scope>
    <source>
        <strain evidence="6">DSM 2913</strain>
    </source>
</reference>
<dbReference type="EMBL" id="OBEN01000004">
    <property type="protein sequence ID" value="SNZ13978.1"/>
    <property type="molecule type" value="Genomic_DNA"/>
</dbReference>
<dbReference type="InterPro" id="IPR051909">
    <property type="entry name" value="MFP_Cation_Efflux"/>
</dbReference>
<dbReference type="NCBIfam" id="TIGR01730">
    <property type="entry name" value="RND_mfp"/>
    <property type="match status" value="1"/>
</dbReference>